<sequence length="112" mass="12432">MGSRAEEQERLRRQNEDDLAKLQPKPDGFSLRNKYLSKLGAQLPDNYSSCLSTMVFSDRLSCCADGQAKRQSRAGGLSRVCVTWKPPLLTPPRCVAWDGQTCFGVNGKPEDP</sequence>
<evidence type="ECO:0000313" key="3">
    <source>
        <dbReference type="Proteomes" id="UP000190648"/>
    </source>
</evidence>
<accession>A0A1V4KM54</accession>
<comment type="caution">
    <text evidence="2">The sequence shown here is derived from an EMBL/GenBank/DDBJ whole genome shotgun (WGS) entry which is preliminary data.</text>
</comment>
<dbReference type="OrthoDB" id="424834at2759"/>
<reference evidence="2 3" key="1">
    <citation type="submission" date="2016-02" db="EMBL/GenBank/DDBJ databases">
        <title>Band-tailed pigeon sequencing and assembly.</title>
        <authorList>
            <person name="Soares A.E."/>
            <person name="Novak B.J."/>
            <person name="Rice E.S."/>
            <person name="O'Connell B."/>
            <person name="Chang D."/>
            <person name="Weber S."/>
            <person name="Shapiro B."/>
        </authorList>
    </citation>
    <scope>NUCLEOTIDE SEQUENCE [LARGE SCALE GENOMIC DNA]</scope>
    <source>
        <strain evidence="2">BTP2013</strain>
        <tissue evidence="2">Blood</tissue>
    </source>
</reference>
<protein>
    <submittedName>
        <fullName evidence="2">Uncharacterized protein</fullName>
    </submittedName>
</protein>
<keyword evidence="3" id="KW-1185">Reference proteome</keyword>
<proteinExistence type="predicted"/>
<evidence type="ECO:0000313" key="2">
    <source>
        <dbReference type="EMBL" id="OPJ85499.1"/>
    </source>
</evidence>
<gene>
    <name evidence="2" type="ORF">AV530_001718</name>
</gene>
<feature type="compositionally biased region" description="Basic and acidic residues" evidence="1">
    <location>
        <begin position="1"/>
        <end position="20"/>
    </location>
</feature>
<organism evidence="2 3">
    <name type="scientific">Patagioenas fasciata monilis</name>
    <dbReference type="NCBI Taxonomy" id="372326"/>
    <lineage>
        <taxon>Eukaryota</taxon>
        <taxon>Metazoa</taxon>
        <taxon>Chordata</taxon>
        <taxon>Craniata</taxon>
        <taxon>Vertebrata</taxon>
        <taxon>Euteleostomi</taxon>
        <taxon>Archelosauria</taxon>
        <taxon>Archosauria</taxon>
        <taxon>Dinosauria</taxon>
        <taxon>Saurischia</taxon>
        <taxon>Theropoda</taxon>
        <taxon>Coelurosauria</taxon>
        <taxon>Aves</taxon>
        <taxon>Neognathae</taxon>
        <taxon>Neoaves</taxon>
        <taxon>Columbimorphae</taxon>
        <taxon>Columbiformes</taxon>
        <taxon>Columbidae</taxon>
        <taxon>Patagioenas</taxon>
    </lineage>
</organism>
<evidence type="ECO:0000256" key="1">
    <source>
        <dbReference type="SAM" id="MobiDB-lite"/>
    </source>
</evidence>
<feature type="region of interest" description="Disordered" evidence="1">
    <location>
        <begin position="1"/>
        <end position="26"/>
    </location>
</feature>
<name>A0A1V4KM54_PATFA</name>
<dbReference type="EMBL" id="LSYS01002834">
    <property type="protein sequence ID" value="OPJ85499.1"/>
    <property type="molecule type" value="Genomic_DNA"/>
</dbReference>
<dbReference type="AlphaFoldDB" id="A0A1V4KM54"/>
<dbReference type="Proteomes" id="UP000190648">
    <property type="component" value="Unassembled WGS sequence"/>
</dbReference>